<evidence type="ECO:0000313" key="2">
    <source>
        <dbReference type="EMBL" id="ADG98411.1"/>
    </source>
</evidence>
<evidence type="ECO:0000259" key="1">
    <source>
        <dbReference type="Pfam" id="PF19319"/>
    </source>
</evidence>
<dbReference type="RefSeq" id="WP_013138864.1">
    <property type="nucleotide sequence ID" value="NC_014168.1"/>
</dbReference>
<dbReference type="KEGG" id="srt:Srot_1954"/>
<dbReference type="AlphaFoldDB" id="D6Z8Y1"/>
<sequence>MNTLKALLRQRHIQTHSAFLREYAKHARRIGSPDQGPESAQFYRWINGTIRGVPQPHHCRVLESMFPGFAVDQLFQPHEEEASAEQDAPTDLGAVALAEATVLERDKAAGFVEAFVTRSDFMNTYPPQHFFNGAQDIRVVGLSLNIICQQYPDSRLRQRLANGATVKCLFIDPKGRHVKEREAEEDHEDGVLSSLTSLNIQTLQRVRKKLPEDTPGQLLLRVYDEPARFNVTVIDNAVCIVQHYLPHARGLESPTLVVKNLPDRKGLFDAFSQVFDSLWERGKDISDEWK</sequence>
<accession>D6Z8Y1</accession>
<reference evidence="2 3" key="1">
    <citation type="journal article" date="2010" name="Stand. Genomic Sci.">
        <title>Complete genome sequence of Segniliparus rotundus type strain (CDC 1076).</title>
        <authorList>
            <person name="Sikorski J."/>
            <person name="Lapidus A."/>
            <person name="Copeland A."/>
            <person name="Misra M."/>
            <person name="Glavina Del Rio T."/>
            <person name="Nolan M."/>
            <person name="Lucas S."/>
            <person name="Chen F."/>
            <person name="Tice H."/>
            <person name="Cheng J.F."/>
            <person name="Jando M."/>
            <person name="Schneider S."/>
            <person name="Bruce D."/>
            <person name="Goodwin L."/>
            <person name="Pitluck S."/>
            <person name="Liolios K."/>
            <person name="Mikhailova N."/>
            <person name="Pati A."/>
            <person name="Ivanova N."/>
            <person name="Mavromatis K."/>
            <person name="Chen A."/>
            <person name="Palaniappan K."/>
            <person name="Chertkov O."/>
            <person name="Land M."/>
            <person name="Hauser L."/>
            <person name="Chang Y.J."/>
            <person name="Jeffries C.D."/>
            <person name="Brettin T."/>
            <person name="Detter J.C."/>
            <person name="Han C."/>
            <person name="Rohde M."/>
            <person name="Goker M."/>
            <person name="Bristow J."/>
            <person name="Eisen J.A."/>
            <person name="Markowitz V."/>
            <person name="Hugenholtz P."/>
            <person name="Kyrpides N.C."/>
            <person name="Klenk H.P."/>
        </authorList>
    </citation>
    <scope>NUCLEOTIDE SEQUENCE [LARGE SCALE GENOMIC DNA]</scope>
    <source>
        <strain evidence="3">ATCC BAA-972 / CDC 1076 / CIP 108378 / DSM 44985 / JCM 13578</strain>
    </source>
</reference>
<gene>
    <name evidence="2" type="ordered locus">Srot_1954</name>
</gene>
<dbReference type="eggNOG" id="ENOG5033UVW">
    <property type="taxonomic scope" value="Bacteria"/>
</dbReference>
<name>D6Z8Y1_SEGRD</name>
<proteinExistence type="predicted"/>
<dbReference type="EMBL" id="CP001958">
    <property type="protein sequence ID" value="ADG98411.1"/>
    <property type="molecule type" value="Genomic_DNA"/>
</dbReference>
<feature type="domain" description="DUF5919" evidence="1">
    <location>
        <begin position="139"/>
        <end position="286"/>
    </location>
</feature>
<dbReference type="OrthoDB" id="4319500at2"/>
<dbReference type="Pfam" id="PF19319">
    <property type="entry name" value="DUF5919"/>
    <property type="match status" value="1"/>
</dbReference>
<evidence type="ECO:0000313" key="3">
    <source>
        <dbReference type="Proteomes" id="UP000002247"/>
    </source>
</evidence>
<dbReference type="STRING" id="640132.Srot_1954"/>
<dbReference type="InterPro" id="IPR045697">
    <property type="entry name" value="DUF5919"/>
</dbReference>
<organism evidence="2 3">
    <name type="scientific">Segniliparus rotundus (strain ATCC BAA-972 / CDC 1076 / CIP 108378 / DSM 44985 / JCM 13578)</name>
    <dbReference type="NCBI Taxonomy" id="640132"/>
    <lineage>
        <taxon>Bacteria</taxon>
        <taxon>Bacillati</taxon>
        <taxon>Actinomycetota</taxon>
        <taxon>Actinomycetes</taxon>
        <taxon>Mycobacteriales</taxon>
        <taxon>Segniliparaceae</taxon>
        <taxon>Segniliparus</taxon>
    </lineage>
</organism>
<protein>
    <recommendedName>
        <fullName evidence="1">DUF5919 domain-containing protein</fullName>
    </recommendedName>
</protein>
<keyword evidence="3" id="KW-1185">Reference proteome</keyword>
<dbReference type="HOGENOM" id="CLU_982941_0_0_11"/>
<dbReference type="Proteomes" id="UP000002247">
    <property type="component" value="Chromosome"/>
</dbReference>